<keyword evidence="3" id="KW-0687">Ribonucleoprotein</keyword>
<dbReference type="InterPro" id="IPR016095">
    <property type="entry name" value="Ribosomal_uL1_3-a/b-sand"/>
</dbReference>
<evidence type="ECO:0000256" key="1">
    <source>
        <dbReference type="ARBA" id="ARBA00010531"/>
    </source>
</evidence>
<keyword evidence="5" id="KW-1185">Reference proteome</keyword>
<comment type="similarity">
    <text evidence="1">Belongs to the universal ribosomal protein uL1 family.</text>
</comment>
<name>A0A834Y1Y8_APHGI</name>
<comment type="caution">
    <text evidence="4">The sequence shown here is derived from an EMBL/GenBank/DDBJ whole genome shotgun (WGS) entry which is preliminary data.</text>
</comment>
<evidence type="ECO:0000313" key="4">
    <source>
        <dbReference type="EMBL" id="KAF7995559.1"/>
    </source>
</evidence>
<evidence type="ECO:0000256" key="3">
    <source>
        <dbReference type="ARBA" id="ARBA00023274"/>
    </source>
</evidence>
<dbReference type="EMBL" id="JACMRX010000002">
    <property type="protein sequence ID" value="KAF7995559.1"/>
    <property type="molecule type" value="Genomic_DNA"/>
</dbReference>
<evidence type="ECO:0000313" key="5">
    <source>
        <dbReference type="Proteomes" id="UP000639338"/>
    </source>
</evidence>
<evidence type="ECO:0000256" key="2">
    <source>
        <dbReference type="ARBA" id="ARBA00022980"/>
    </source>
</evidence>
<organism evidence="4 5">
    <name type="scientific">Aphidius gifuensis</name>
    <name type="common">Parasitoid wasp</name>
    <dbReference type="NCBI Taxonomy" id="684658"/>
    <lineage>
        <taxon>Eukaryota</taxon>
        <taxon>Metazoa</taxon>
        <taxon>Ecdysozoa</taxon>
        <taxon>Arthropoda</taxon>
        <taxon>Hexapoda</taxon>
        <taxon>Insecta</taxon>
        <taxon>Pterygota</taxon>
        <taxon>Neoptera</taxon>
        <taxon>Endopterygota</taxon>
        <taxon>Hymenoptera</taxon>
        <taxon>Apocrita</taxon>
        <taxon>Ichneumonoidea</taxon>
        <taxon>Braconidae</taxon>
        <taxon>Aphidiinae</taxon>
        <taxon>Aphidius</taxon>
    </lineage>
</organism>
<dbReference type="GO" id="GO:1990904">
    <property type="term" value="C:ribonucleoprotein complex"/>
    <property type="evidence" value="ECO:0007669"/>
    <property type="project" value="UniProtKB-KW"/>
</dbReference>
<proteinExistence type="inferred from homology"/>
<dbReference type="Proteomes" id="UP000639338">
    <property type="component" value="Unassembled WGS sequence"/>
</dbReference>
<accession>A0A834Y1Y8</accession>
<dbReference type="InterPro" id="IPR028364">
    <property type="entry name" value="Ribosomal_uL1/biogenesis"/>
</dbReference>
<dbReference type="InterPro" id="IPR023674">
    <property type="entry name" value="Ribosomal_uL1-like"/>
</dbReference>
<dbReference type="AlphaFoldDB" id="A0A834Y1Y8"/>
<reference evidence="4 5" key="1">
    <citation type="submission" date="2020-08" db="EMBL/GenBank/DDBJ databases">
        <title>Aphidius gifuensis genome sequencing and assembly.</title>
        <authorList>
            <person name="Du Z."/>
        </authorList>
    </citation>
    <scope>NUCLEOTIDE SEQUENCE [LARGE SCALE GENOMIC DNA]</scope>
    <source>
        <strain evidence="4">YNYX2018</strain>
        <tissue evidence="4">Adults</tissue>
    </source>
</reference>
<dbReference type="Gene3D" id="3.40.50.790">
    <property type="match status" value="1"/>
</dbReference>
<dbReference type="Pfam" id="PF00687">
    <property type="entry name" value="Ribosomal_L1"/>
    <property type="match status" value="1"/>
</dbReference>
<dbReference type="PANTHER" id="PTHR36427">
    <property type="entry name" value="54S RIBOSOMAL PROTEIN L1, MITOCHONDRIAL"/>
    <property type="match status" value="1"/>
</dbReference>
<dbReference type="SUPFAM" id="SSF56808">
    <property type="entry name" value="Ribosomal protein L1"/>
    <property type="match status" value="1"/>
</dbReference>
<evidence type="ECO:0008006" key="6">
    <source>
        <dbReference type="Google" id="ProtNLM"/>
    </source>
</evidence>
<dbReference type="PANTHER" id="PTHR36427:SF3">
    <property type="entry name" value="LARGE RIBOSOMAL SUBUNIT PROTEIN UL1M"/>
    <property type="match status" value="1"/>
</dbReference>
<sequence length="352" mass="39687">MSCVAGGKLLSILGFSINQQINTRYNQLFSPLLQVRNYAARKGTREKARKKKVKVEVKKVGFIPHNLRVKKEDFIRIDRLRYDDAGQPFATDDVWLRKYHKTRIFSFEEAIECHRETHHPTSYGLPNAFVYASFDLDMQAEKVGKLVEGFIRSVNLPHQFDHGEVRNIIAFSKHPELNQLADEAGAAVSGGSELIGKIQTGEVSLTDIQFAVAHPQIMSELSVIKGLLKRRFPSPRAGTLGIDLAAMVLKIKNAIKYSVRQHERQPAFGIASVPIGLLSMDIKELEANAIAVMQDVNKAKPKRPEPFITKVCLTSPPSPELLKIDHEFYLESDKKRDTSYDSDEEEEVSVFN</sequence>
<dbReference type="Gene3D" id="3.30.190.20">
    <property type="match status" value="1"/>
</dbReference>
<dbReference type="OrthoDB" id="1747252at2759"/>
<gene>
    <name evidence="4" type="ORF">HCN44_006666</name>
</gene>
<dbReference type="GO" id="GO:0005840">
    <property type="term" value="C:ribosome"/>
    <property type="evidence" value="ECO:0007669"/>
    <property type="project" value="UniProtKB-KW"/>
</dbReference>
<protein>
    <recommendedName>
        <fullName evidence="6">39S ribosomal protein L1, mitochondrial</fullName>
    </recommendedName>
</protein>
<keyword evidence="2" id="KW-0689">Ribosomal protein</keyword>